<dbReference type="Proteomes" id="UP001164250">
    <property type="component" value="Chromosome 12"/>
</dbReference>
<evidence type="ECO:0000313" key="1">
    <source>
        <dbReference type="EMBL" id="KAJ0081508.1"/>
    </source>
</evidence>
<proteinExistence type="predicted"/>
<name>A0ACC1A654_9ROSI</name>
<comment type="caution">
    <text evidence="1">The sequence shown here is derived from an EMBL/GenBank/DDBJ whole genome shotgun (WGS) entry which is preliminary data.</text>
</comment>
<accession>A0ACC1A654</accession>
<gene>
    <name evidence="1" type="ORF">Patl1_11100</name>
</gene>
<sequence>MAADFFTPDLKNKKYLDNGCSWRMTGDYTKLSSLSMKNGGHVTFGDNAMGKIIDVEDIGKKSHTLIEMFSMLIV</sequence>
<evidence type="ECO:0000313" key="2">
    <source>
        <dbReference type="Proteomes" id="UP001164250"/>
    </source>
</evidence>
<keyword evidence="2" id="KW-1185">Reference proteome</keyword>
<protein>
    <submittedName>
        <fullName evidence="1">Uncharacterized protein</fullName>
    </submittedName>
</protein>
<reference evidence="2" key="1">
    <citation type="journal article" date="2023" name="G3 (Bethesda)">
        <title>Genome assembly and association tests identify interacting loci associated with vigor, precocity, and sex in interspecific pistachio rootstocks.</title>
        <authorList>
            <person name="Palmer W."/>
            <person name="Jacygrad E."/>
            <person name="Sagayaradj S."/>
            <person name="Cavanaugh K."/>
            <person name="Han R."/>
            <person name="Bertier L."/>
            <person name="Beede B."/>
            <person name="Kafkas S."/>
            <person name="Golino D."/>
            <person name="Preece J."/>
            <person name="Michelmore R."/>
        </authorList>
    </citation>
    <scope>NUCLEOTIDE SEQUENCE [LARGE SCALE GENOMIC DNA]</scope>
</reference>
<organism evidence="1 2">
    <name type="scientific">Pistacia atlantica</name>
    <dbReference type="NCBI Taxonomy" id="434234"/>
    <lineage>
        <taxon>Eukaryota</taxon>
        <taxon>Viridiplantae</taxon>
        <taxon>Streptophyta</taxon>
        <taxon>Embryophyta</taxon>
        <taxon>Tracheophyta</taxon>
        <taxon>Spermatophyta</taxon>
        <taxon>Magnoliopsida</taxon>
        <taxon>eudicotyledons</taxon>
        <taxon>Gunneridae</taxon>
        <taxon>Pentapetalae</taxon>
        <taxon>rosids</taxon>
        <taxon>malvids</taxon>
        <taxon>Sapindales</taxon>
        <taxon>Anacardiaceae</taxon>
        <taxon>Pistacia</taxon>
    </lineage>
</organism>
<dbReference type="EMBL" id="CM047908">
    <property type="protein sequence ID" value="KAJ0081508.1"/>
    <property type="molecule type" value="Genomic_DNA"/>
</dbReference>